<evidence type="ECO:0000313" key="2">
    <source>
        <dbReference type="EMBL" id="GAF95175.1"/>
    </source>
</evidence>
<dbReference type="AlphaFoldDB" id="X0V3F6"/>
<comment type="caution">
    <text evidence="2">The sequence shown here is derived from an EMBL/GenBank/DDBJ whole genome shotgun (WGS) entry which is preliminary data.</text>
</comment>
<proteinExistence type="predicted"/>
<feature type="non-terminal residue" evidence="2">
    <location>
        <position position="1"/>
    </location>
</feature>
<reference evidence="2" key="1">
    <citation type="journal article" date="2014" name="Front. Microbiol.">
        <title>High frequency of phylogenetically diverse reductive dehalogenase-homologous genes in deep subseafloor sedimentary metagenomes.</title>
        <authorList>
            <person name="Kawai M."/>
            <person name="Futagami T."/>
            <person name="Toyoda A."/>
            <person name="Takaki Y."/>
            <person name="Nishi S."/>
            <person name="Hori S."/>
            <person name="Arai W."/>
            <person name="Tsubouchi T."/>
            <person name="Morono Y."/>
            <person name="Uchiyama I."/>
            <person name="Ito T."/>
            <person name="Fujiyama A."/>
            <person name="Inagaki F."/>
            <person name="Takami H."/>
        </authorList>
    </citation>
    <scope>NUCLEOTIDE SEQUENCE</scope>
    <source>
        <strain evidence="2">Expedition CK06-06</strain>
    </source>
</reference>
<dbReference type="InterPro" id="IPR000994">
    <property type="entry name" value="Pept_M24"/>
</dbReference>
<dbReference type="InterPro" id="IPR050659">
    <property type="entry name" value="Peptidase_M24B"/>
</dbReference>
<evidence type="ECO:0000259" key="1">
    <source>
        <dbReference type="Pfam" id="PF00557"/>
    </source>
</evidence>
<name>X0V3F6_9ZZZZ</name>
<dbReference type="EMBL" id="BARS01018499">
    <property type="protein sequence ID" value="GAF95175.1"/>
    <property type="molecule type" value="Genomic_DNA"/>
</dbReference>
<sequence length="219" mass="24086">EVERILRATEITEKSMEDALEIARSEISELDLAGMFTYSVIYDGGQVSQNLIGIGERSAYPNPVPSINQAKRRDLLRLTLGCTWGHYHSNISRTGVIGRPLGKAQRLWEAVQGAQDSVLDIIKPGVRLSELHAEAEKELAKAEVKMRTPSIGHGLGVECNERPWIERGGEAELLEGMVVNVDIPILELGWGGLQIEDTILVTGDGCELLTKTDRGLYLL</sequence>
<gene>
    <name evidence="2" type="ORF">S01H1_30096</name>
</gene>
<accession>X0V3F6</accession>
<dbReference type="Gene3D" id="3.90.230.10">
    <property type="entry name" value="Creatinase/methionine aminopeptidase superfamily"/>
    <property type="match status" value="1"/>
</dbReference>
<protein>
    <recommendedName>
        <fullName evidence="1">Peptidase M24 domain-containing protein</fullName>
    </recommendedName>
</protein>
<dbReference type="InterPro" id="IPR036005">
    <property type="entry name" value="Creatinase/aminopeptidase-like"/>
</dbReference>
<feature type="domain" description="Peptidase M24" evidence="1">
    <location>
        <begin position="4"/>
        <end position="202"/>
    </location>
</feature>
<dbReference type="Pfam" id="PF00557">
    <property type="entry name" value="Peptidase_M24"/>
    <property type="match status" value="1"/>
</dbReference>
<dbReference type="CDD" id="cd01066">
    <property type="entry name" value="APP_MetAP"/>
    <property type="match status" value="1"/>
</dbReference>
<dbReference type="PANTHER" id="PTHR46112">
    <property type="entry name" value="AMINOPEPTIDASE"/>
    <property type="match status" value="1"/>
</dbReference>
<dbReference type="PANTHER" id="PTHR46112:SF2">
    <property type="entry name" value="XAA-PRO AMINOPEPTIDASE P-RELATED"/>
    <property type="match status" value="1"/>
</dbReference>
<dbReference type="SUPFAM" id="SSF55920">
    <property type="entry name" value="Creatinase/aminopeptidase"/>
    <property type="match status" value="1"/>
</dbReference>
<organism evidence="2">
    <name type="scientific">marine sediment metagenome</name>
    <dbReference type="NCBI Taxonomy" id="412755"/>
    <lineage>
        <taxon>unclassified sequences</taxon>
        <taxon>metagenomes</taxon>
        <taxon>ecological metagenomes</taxon>
    </lineage>
</organism>